<dbReference type="EMBL" id="FQUP01000001">
    <property type="protein sequence ID" value="SHF31059.1"/>
    <property type="molecule type" value="Genomic_DNA"/>
</dbReference>
<dbReference type="Proteomes" id="UP000184485">
    <property type="component" value="Unassembled WGS sequence"/>
</dbReference>
<dbReference type="OrthoDB" id="7948789at2"/>
<proteinExistence type="predicted"/>
<keyword evidence="3" id="KW-1185">Reference proteome</keyword>
<dbReference type="RefSeq" id="WP_139251395.1">
    <property type="nucleotide sequence ID" value="NZ_FQUP01000001.1"/>
</dbReference>
<dbReference type="InterPro" id="IPR031482">
    <property type="entry name" value="CBP_BcsN"/>
</dbReference>
<dbReference type="STRING" id="1122133.SAMN02745157_2173"/>
<dbReference type="Pfam" id="PF17038">
    <property type="entry name" value="CBP_BcsN"/>
    <property type="match status" value="1"/>
</dbReference>
<evidence type="ECO:0000256" key="1">
    <source>
        <dbReference type="SAM" id="MobiDB-lite"/>
    </source>
</evidence>
<evidence type="ECO:0000313" key="2">
    <source>
        <dbReference type="EMBL" id="SHF31059.1"/>
    </source>
</evidence>
<evidence type="ECO:0000313" key="3">
    <source>
        <dbReference type="Proteomes" id="UP000184485"/>
    </source>
</evidence>
<feature type="region of interest" description="Disordered" evidence="1">
    <location>
        <begin position="314"/>
        <end position="340"/>
    </location>
</feature>
<organism evidence="2 3">
    <name type="scientific">Kaistia soli DSM 19436</name>
    <dbReference type="NCBI Taxonomy" id="1122133"/>
    <lineage>
        <taxon>Bacteria</taxon>
        <taxon>Pseudomonadati</taxon>
        <taxon>Pseudomonadota</taxon>
        <taxon>Alphaproteobacteria</taxon>
        <taxon>Hyphomicrobiales</taxon>
        <taxon>Kaistiaceae</taxon>
        <taxon>Kaistia</taxon>
    </lineage>
</organism>
<accession>A0A1M5ALD6</accession>
<gene>
    <name evidence="2" type="ORF">SAMN02745157_2173</name>
</gene>
<protein>
    <submittedName>
        <fullName evidence="2">Cellulose biosynthesis protein BcsN</fullName>
    </submittedName>
</protein>
<feature type="compositionally biased region" description="Low complexity" evidence="1">
    <location>
        <begin position="314"/>
        <end position="330"/>
    </location>
</feature>
<reference evidence="2 3" key="1">
    <citation type="submission" date="2016-11" db="EMBL/GenBank/DDBJ databases">
        <authorList>
            <person name="Jaros S."/>
            <person name="Januszkiewicz K."/>
            <person name="Wedrychowicz H."/>
        </authorList>
    </citation>
    <scope>NUCLEOTIDE SEQUENCE [LARGE SCALE GENOMIC DNA]</scope>
    <source>
        <strain evidence="2 3">DSM 19436</strain>
    </source>
</reference>
<sequence>MTALSPWSGQWVSMEVTMRRTAAAARGANEQGGGAIRGLLAICLGASVLAGCAAKPQDIISSSMALRKPVEKAMVDMPPGGPAVLGVVERTYSNATTQEITLENHARNSGENKLTITMFGPVVQVTAPENKLNNDPLALLNVSREFGWFFPGIKMQVSNYYTQNRYGSFGYATGRSTTGDTCLYAWQRIRAPDLDSTLISRQGTIIIRLRLCEPRATEIELLNVMTGFTINSYFLSSRWNPYGAAPPPPDDLGKPGVSVLPPASAYSIQDAPVPEATVRRTVAVKETVVPAETIAPDVVLVPSPTIAPVTTSSIVSPSSVATTDPAAATPLDGYPVVPSP</sequence>
<dbReference type="AlphaFoldDB" id="A0A1M5ALD6"/>
<name>A0A1M5ALD6_9HYPH</name>